<dbReference type="PRINTS" id="PR00081">
    <property type="entry name" value="GDHRDH"/>
</dbReference>
<dbReference type="SUPFAM" id="SSF51735">
    <property type="entry name" value="NAD(P)-binding Rossmann-fold domains"/>
    <property type="match status" value="1"/>
</dbReference>
<dbReference type="Proteomes" id="UP000011200">
    <property type="component" value="Chromosome"/>
</dbReference>
<reference evidence="3 4" key="1">
    <citation type="journal article" date="2013" name="Genome Announc.">
        <title>Draft genome sequence of MKD8, a conjugal recipient Mycobacterium smegmatis strain.</title>
        <authorList>
            <person name="Gray T.A."/>
            <person name="Palumbo M.J."/>
            <person name="Derbyshire K.M."/>
        </authorList>
    </citation>
    <scope>NUCLEOTIDE SEQUENCE [LARGE SCALE GENOMIC DNA]</scope>
    <source>
        <strain evidence="3 4">MKD8</strain>
    </source>
</reference>
<comment type="similarity">
    <text evidence="1">Belongs to the short-chain dehydrogenases/reductases (SDR) family.</text>
</comment>
<dbReference type="CDD" id="cd05233">
    <property type="entry name" value="SDR_c"/>
    <property type="match status" value="1"/>
</dbReference>
<reference evidence="4" key="2">
    <citation type="submission" date="2018-03" db="EMBL/GenBank/DDBJ databases">
        <authorList>
            <person name="Derbyshire K."/>
            <person name="Gray T.A."/>
            <person name="Champion M."/>
        </authorList>
    </citation>
    <scope>NUCLEOTIDE SEQUENCE [LARGE SCALE GENOMIC DNA]</scope>
    <source>
        <strain evidence="4">MKD8</strain>
    </source>
</reference>
<name>A0A2U9PVG1_MYCSE</name>
<dbReference type="PRINTS" id="PR00080">
    <property type="entry name" value="SDRFAMILY"/>
</dbReference>
<proteinExistence type="inferred from homology"/>
<dbReference type="InterPro" id="IPR036291">
    <property type="entry name" value="NAD(P)-bd_dom_sf"/>
</dbReference>
<dbReference type="Gene3D" id="3.40.50.720">
    <property type="entry name" value="NAD(P)-binding Rossmann-like Domain"/>
    <property type="match status" value="1"/>
</dbReference>
<sequence length="253" mass="25825">MDLGLTGKRFVVTGGTRGIGRAVVEGLLAEGAAVAFCARTPEAVTATQQELAADGVTVVGTPVDVGDGAAVADWVAQSAETLGGLDGVVANVSALAIPESPENWRTSFEVDMMGTVGLVDAALPHLLKSDAGSIVTISSVSGREIDFAAGPYGTFKAAIIHYTQGLAYQLAAKGVRANSVSPGNTYFEGGVWPTIEKDDPELFASALALNPTGRMGTPREVANAVVFLSSPVASFITGTNLVVDGALTRGVQF</sequence>
<dbReference type="PANTHER" id="PTHR43943:SF17">
    <property type="entry name" value="3-PHENYLPROPIONATE-DIHYDRODIOL_CINNAMIC ACID-DIHYDRODIOL DEHYDROGENASE"/>
    <property type="match status" value="1"/>
</dbReference>
<dbReference type="Pfam" id="PF13561">
    <property type="entry name" value="adh_short_C2"/>
    <property type="match status" value="1"/>
</dbReference>
<accession>A0A2U9PVG1</accession>
<evidence type="ECO:0000313" key="4">
    <source>
        <dbReference type="Proteomes" id="UP000011200"/>
    </source>
</evidence>
<dbReference type="InterPro" id="IPR002347">
    <property type="entry name" value="SDR_fam"/>
</dbReference>
<dbReference type="PANTHER" id="PTHR43943">
    <property type="entry name" value="DEHYDROGENASE/REDUCTASE (SDR FAMILY) MEMBER 4"/>
    <property type="match status" value="1"/>
</dbReference>
<dbReference type="GeneID" id="93459097"/>
<dbReference type="EMBL" id="CP027541">
    <property type="protein sequence ID" value="AWT55255.1"/>
    <property type="molecule type" value="Genomic_DNA"/>
</dbReference>
<dbReference type="FunFam" id="3.40.50.720:FF:000084">
    <property type="entry name" value="Short-chain dehydrogenase reductase"/>
    <property type="match status" value="1"/>
</dbReference>
<dbReference type="GO" id="GO:0016491">
    <property type="term" value="F:oxidoreductase activity"/>
    <property type="evidence" value="ECO:0007669"/>
    <property type="project" value="UniProtKB-KW"/>
</dbReference>
<gene>
    <name evidence="3" type="ORF">D806_042910</name>
</gene>
<evidence type="ECO:0000256" key="2">
    <source>
        <dbReference type="ARBA" id="ARBA00023002"/>
    </source>
</evidence>
<dbReference type="AlphaFoldDB" id="A0A2U9PVG1"/>
<keyword evidence="2" id="KW-0560">Oxidoreductase</keyword>
<evidence type="ECO:0000313" key="3">
    <source>
        <dbReference type="EMBL" id="AWT55255.1"/>
    </source>
</evidence>
<organism evidence="3 4">
    <name type="scientific">Mycolicibacterium smegmatis (strain MKD8)</name>
    <name type="common">Mycobacterium smegmatis</name>
    <dbReference type="NCBI Taxonomy" id="1214915"/>
    <lineage>
        <taxon>Bacteria</taxon>
        <taxon>Bacillati</taxon>
        <taxon>Actinomycetota</taxon>
        <taxon>Actinomycetes</taxon>
        <taxon>Mycobacteriales</taxon>
        <taxon>Mycobacteriaceae</taxon>
        <taxon>Mycolicibacterium</taxon>
    </lineage>
</organism>
<evidence type="ECO:0000256" key="1">
    <source>
        <dbReference type="ARBA" id="ARBA00006484"/>
    </source>
</evidence>
<dbReference type="RefSeq" id="WP_003895777.1">
    <property type="nucleotide sequence ID" value="NZ_CP027541.1"/>
</dbReference>
<protein>
    <submittedName>
        <fullName evidence="3">Dehydrogenase/reductase SDR family protein member 10</fullName>
    </submittedName>
</protein>